<dbReference type="InParanoid" id="A0A409WQ87"/>
<feature type="compositionally biased region" description="Basic residues" evidence="1">
    <location>
        <begin position="746"/>
        <end position="755"/>
    </location>
</feature>
<evidence type="ECO:0000313" key="2">
    <source>
        <dbReference type="EMBL" id="PPQ80663.1"/>
    </source>
</evidence>
<sequence>MHRGSPSPIFDVPEFPALRRVKPLPKRRRTTIDADENGLSMSSTSAGVSAMPFFEHMSQQGYTITGHAASVEELVGESNELMGSLSLQDYYLPPIGGTQRFMAAAAGGDAAGNDGHRSSSNTAAAAAAAAAAISAVTGSGRNEQVPIPMSDLDSLEFGVHFAAAAAAAAAAGVAMGGLGSLGLGLAGMSLGNEGTDTNGPSADMGSTVSRSGSGRSRDDDDGRGDGDYMDHLRQPGNTKKRKVPANMSPRGGGPEGTARPGSPSGYLEDEGGGLALEGGGGRSLEDDDPQLQFQRERDRDRDRERSHSPNLHTHLSSPTHPYPPAPFPGQLSMVARKRGKLMAVTLAGLQHKELLKSRKRQLAAVMGALSHGDTLALDQALTGASYGYRGYGSGALGKANLIAGPGGGTDDAHAQARVQGLAVRKSKRRTVRLARAMKIILAMPQRRIRHPDAVPFPQGDFEFSCPSGTADRLIATKEEVASLRKRFEVELEKQAAKAAKMAVAAAAAGHGGAGGNVGGAGSDGSGKLAKATGGKGKRERQERDRERAERAQAQMQAQAMKTKEQSVVNTSVTTVTPSTNISVPSSGAGAGGSSVPSAGTASGGGGKPKGKKKKRSTLANASNPHHLKNYVPSRLPHSGDGGNAGTMGSHGGISPLPIRFLSSQIPPRRKKGQGRKDKENLAEGGTPLRGTPTPQTGQGGGHHGGPPSSVIPLKHPAEEWICSFCEYDLFYGSEAAYRKAVRNRKKILKRRRRARERAAKAASGKLGVAAHQPPAPPPSEDGDEDEDDLYEEEVIDVQGNGNGQGLKAGRWKGGRGPDG</sequence>
<accession>A0A409WQ87</accession>
<dbReference type="AlphaFoldDB" id="A0A409WQ87"/>
<feature type="compositionally biased region" description="Gly residues" evidence="1">
    <location>
        <begin position="272"/>
        <end position="282"/>
    </location>
</feature>
<feature type="compositionally biased region" description="Basic and acidic residues" evidence="1">
    <location>
        <begin position="539"/>
        <end position="550"/>
    </location>
</feature>
<gene>
    <name evidence="2" type="ORF">CVT25_001625</name>
</gene>
<feature type="compositionally biased region" description="Low complexity" evidence="1">
    <location>
        <begin position="566"/>
        <end position="600"/>
    </location>
</feature>
<evidence type="ECO:0000313" key="3">
    <source>
        <dbReference type="Proteomes" id="UP000283269"/>
    </source>
</evidence>
<feature type="compositionally biased region" description="Low complexity" evidence="1">
    <location>
        <begin position="684"/>
        <end position="696"/>
    </location>
</feature>
<feature type="compositionally biased region" description="Basic and acidic residues" evidence="1">
    <location>
        <begin position="215"/>
        <end position="233"/>
    </location>
</feature>
<feature type="compositionally biased region" description="Acidic residues" evidence="1">
    <location>
        <begin position="780"/>
        <end position="795"/>
    </location>
</feature>
<name>A0A409WQ87_PSICY</name>
<feature type="compositionally biased region" description="Polar residues" evidence="1">
    <location>
        <begin position="194"/>
        <end position="208"/>
    </location>
</feature>
<evidence type="ECO:0000256" key="1">
    <source>
        <dbReference type="SAM" id="MobiDB-lite"/>
    </source>
</evidence>
<feature type="region of interest" description="Disordered" evidence="1">
    <location>
        <begin position="746"/>
        <end position="819"/>
    </location>
</feature>
<dbReference type="EMBL" id="NHYD01003314">
    <property type="protein sequence ID" value="PPQ80663.1"/>
    <property type="molecule type" value="Genomic_DNA"/>
</dbReference>
<feature type="compositionally biased region" description="Polar residues" evidence="1">
    <location>
        <begin position="308"/>
        <end position="319"/>
    </location>
</feature>
<dbReference type="Proteomes" id="UP000283269">
    <property type="component" value="Unassembled WGS sequence"/>
</dbReference>
<protein>
    <submittedName>
        <fullName evidence="2">Uncharacterized protein</fullName>
    </submittedName>
</protein>
<proteinExistence type="predicted"/>
<feature type="region of interest" description="Disordered" evidence="1">
    <location>
        <begin position="517"/>
        <end position="711"/>
    </location>
</feature>
<feature type="region of interest" description="Disordered" evidence="1">
    <location>
        <begin position="194"/>
        <end position="330"/>
    </location>
</feature>
<reference evidence="2 3" key="1">
    <citation type="journal article" date="2018" name="Evol. Lett.">
        <title>Horizontal gene cluster transfer increased hallucinogenic mushroom diversity.</title>
        <authorList>
            <person name="Reynolds H.T."/>
            <person name="Vijayakumar V."/>
            <person name="Gluck-Thaler E."/>
            <person name="Korotkin H.B."/>
            <person name="Matheny P.B."/>
            <person name="Slot J.C."/>
        </authorList>
    </citation>
    <scope>NUCLEOTIDE SEQUENCE [LARGE SCALE GENOMIC DNA]</scope>
    <source>
        <strain evidence="2 3">2631</strain>
    </source>
</reference>
<feature type="compositionally biased region" description="Gly residues" evidence="1">
    <location>
        <begin position="639"/>
        <end position="651"/>
    </location>
</feature>
<keyword evidence="3" id="KW-1185">Reference proteome</keyword>
<feature type="compositionally biased region" description="Basic and acidic residues" evidence="1">
    <location>
        <begin position="294"/>
        <end position="307"/>
    </location>
</feature>
<dbReference type="OrthoDB" id="2507488at2759"/>
<organism evidence="2 3">
    <name type="scientific">Psilocybe cyanescens</name>
    <dbReference type="NCBI Taxonomy" id="93625"/>
    <lineage>
        <taxon>Eukaryota</taxon>
        <taxon>Fungi</taxon>
        <taxon>Dikarya</taxon>
        <taxon>Basidiomycota</taxon>
        <taxon>Agaricomycotina</taxon>
        <taxon>Agaricomycetes</taxon>
        <taxon>Agaricomycetidae</taxon>
        <taxon>Agaricales</taxon>
        <taxon>Agaricineae</taxon>
        <taxon>Strophariaceae</taxon>
        <taxon>Psilocybe</taxon>
    </lineage>
</organism>
<comment type="caution">
    <text evidence="2">The sequence shown here is derived from an EMBL/GenBank/DDBJ whole genome shotgun (WGS) entry which is preliminary data.</text>
</comment>